<dbReference type="Proteomes" id="UP001238088">
    <property type="component" value="Unassembled WGS sequence"/>
</dbReference>
<sequence>MNQDIYGYLHQLQAYIQNQDKRIENLEKKFKKLQDESLEYRDKQPIHIDKIEYKFDQLKVESLEGTLNIGLNPSDFQDIDDFSVDNKEMNTPASPKNLLKRNIEIENEMYRFIEADLPQIVAEAEAKLNMASGESYTEFIKEDVRKQLSKRIDFYLKQQPIRQSADDHLHQNEEVIQQLKKEIANGVHAFLSHLPENMKGTKQE</sequence>
<dbReference type="InterPro" id="IPR019673">
    <property type="entry name" value="Spore_germination_GerPC"/>
</dbReference>
<dbReference type="Pfam" id="PF10737">
    <property type="entry name" value="GerPC"/>
    <property type="match status" value="1"/>
</dbReference>
<name>A0ABU0AC15_9BACI</name>
<evidence type="ECO:0000256" key="1">
    <source>
        <dbReference type="SAM" id="Coils"/>
    </source>
</evidence>
<keyword evidence="1" id="KW-0175">Coiled coil</keyword>
<evidence type="ECO:0000313" key="2">
    <source>
        <dbReference type="EMBL" id="MDQ0268793.1"/>
    </source>
</evidence>
<organism evidence="2 3">
    <name type="scientific">Cytobacillus purgationiresistens</name>
    <dbReference type="NCBI Taxonomy" id="863449"/>
    <lineage>
        <taxon>Bacteria</taxon>
        <taxon>Bacillati</taxon>
        <taxon>Bacillota</taxon>
        <taxon>Bacilli</taxon>
        <taxon>Bacillales</taxon>
        <taxon>Bacillaceae</taxon>
        <taxon>Cytobacillus</taxon>
    </lineage>
</organism>
<reference evidence="2 3" key="1">
    <citation type="submission" date="2023-07" db="EMBL/GenBank/DDBJ databases">
        <title>Genomic Encyclopedia of Type Strains, Phase IV (KMG-IV): sequencing the most valuable type-strain genomes for metagenomic binning, comparative biology and taxonomic classification.</title>
        <authorList>
            <person name="Goeker M."/>
        </authorList>
    </citation>
    <scope>NUCLEOTIDE SEQUENCE [LARGE SCALE GENOMIC DNA]</scope>
    <source>
        <strain evidence="2 3">DSM 23494</strain>
    </source>
</reference>
<accession>A0ABU0AC15</accession>
<dbReference type="RefSeq" id="WP_307471844.1">
    <property type="nucleotide sequence ID" value="NZ_JAUSUB010000002.1"/>
</dbReference>
<keyword evidence="3" id="KW-1185">Reference proteome</keyword>
<gene>
    <name evidence="2" type="ORF">J2S17_000662</name>
</gene>
<evidence type="ECO:0000313" key="3">
    <source>
        <dbReference type="Proteomes" id="UP001238088"/>
    </source>
</evidence>
<comment type="caution">
    <text evidence="2">The sequence shown here is derived from an EMBL/GenBank/DDBJ whole genome shotgun (WGS) entry which is preliminary data.</text>
</comment>
<proteinExistence type="predicted"/>
<feature type="coiled-coil region" evidence="1">
    <location>
        <begin position="9"/>
        <end position="43"/>
    </location>
</feature>
<protein>
    <submittedName>
        <fullName evidence="2">Spore germination protein PC</fullName>
    </submittedName>
</protein>
<dbReference type="EMBL" id="JAUSUB010000002">
    <property type="protein sequence ID" value="MDQ0268793.1"/>
    <property type="molecule type" value="Genomic_DNA"/>
</dbReference>